<dbReference type="GO" id="GO:0034028">
    <property type="term" value="F:5-(carboxyamino)imidazole ribonucleotide synthase activity"/>
    <property type="evidence" value="ECO:0007669"/>
    <property type="project" value="UniProtKB-EC"/>
</dbReference>
<dbReference type="InterPro" id="IPR003135">
    <property type="entry name" value="ATP-grasp_carboxylate-amine"/>
</dbReference>
<dbReference type="InterPro" id="IPR013815">
    <property type="entry name" value="ATP_grasp_subdomain_1"/>
</dbReference>
<proteinExistence type="inferred from homology"/>
<evidence type="ECO:0000256" key="5">
    <source>
        <dbReference type="RuleBase" id="RU361200"/>
    </source>
</evidence>
<dbReference type="NCBIfam" id="NF004680">
    <property type="entry name" value="PRK06019.1-6"/>
    <property type="match status" value="1"/>
</dbReference>
<dbReference type="RefSeq" id="WP_386430955.1">
    <property type="nucleotide sequence ID" value="NZ_JBHSBB010000013.1"/>
</dbReference>
<comment type="subunit">
    <text evidence="4 5">Homodimer.</text>
</comment>
<evidence type="ECO:0000313" key="8">
    <source>
        <dbReference type="Proteomes" id="UP001595765"/>
    </source>
</evidence>
<dbReference type="Proteomes" id="UP001595765">
    <property type="component" value="Unassembled WGS sequence"/>
</dbReference>
<dbReference type="EC" id="6.3.4.18" evidence="4 5"/>
<comment type="function">
    <text evidence="4">Catalyzes the ATP-dependent conversion of 5-aminoimidazole ribonucleotide (AIR) and HCO(3)(-) to N5-carboxyaminoimidazole ribonucleotide (N5-CAIR).</text>
</comment>
<feature type="binding site" evidence="4">
    <location>
        <position position="144"/>
    </location>
    <ligand>
        <name>ATP</name>
        <dbReference type="ChEBI" id="CHEBI:30616"/>
    </ligand>
</feature>
<feature type="domain" description="ATP-grasp" evidence="6">
    <location>
        <begin position="107"/>
        <end position="293"/>
    </location>
</feature>
<dbReference type="InterPro" id="IPR011054">
    <property type="entry name" value="Rudment_hybrid_motif"/>
</dbReference>
<dbReference type="Gene3D" id="3.30.470.20">
    <property type="entry name" value="ATP-grasp fold, B domain"/>
    <property type="match status" value="1"/>
</dbReference>
<reference evidence="8" key="1">
    <citation type="journal article" date="2019" name="Int. J. Syst. Evol. Microbiol.">
        <title>The Global Catalogue of Microorganisms (GCM) 10K type strain sequencing project: providing services to taxonomists for standard genome sequencing and annotation.</title>
        <authorList>
            <consortium name="The Broad Institute Genomics Platform"/>
            <consortium name="The Broad Institute Genome Sequencing Center for Infectious Disease"/>
            <person name="Wu L."/>
            <person name="Ma J."/>
        </authorList>
    </citation>
    <scope>NUCLEOTIDE SEQUENCE [LARGE SCALE GENOMIC DNA]</scope>
    <source>
        <strain evidence="8">CGMCC 4.7237</strain>
    </source>
</reference>
<dbReference type="InterPro" id="IPR016185">
    <property type="entry name" value="PreATP-grasp_dom_sf"/>
</dbReference>
<dbReference type="EMBL" id="JBHSBB010000013">
    <property type="protein sequence ID" value="MFC4033823.1"/>
    <property type="molecule type" value="Genomic_DNA"/>
</dbReference>
<feature type="binding site" evidence="4">
    <location>
        <position position="185"/>
    </location>
    <ligand>
        <name>ATP</name>
        <dbReference type="ChEBI" id="CHEBI:30616"/>
    </ligand>
</feature>
<feature type="binding site" evidence="4">
    <location>
        <position position="103"/>
    </location>
    <ligand>
        <name>ATP</name>
        <dbReference type="ChEBI" id="CHEBI:30616"/>
    </ligand>
</feature>
<feature type="binding site" evidence="4">
    <location>
        <begin position="263"/>
        <end position="264"/>
    </location>
    <ligand>
        <name>ATP</name>
        <dbReference type="ChEBI" id="CHEBI:30616"/>
    </ligand>
</feature>
<name>A0ABV8HS80_9ACTN</name>
<keyword evidence="3 4" id="KW-0067">ATP-binding</keyword>
<dbReference type="InterPro" id="IPR011761">
    <property type="entry name" value="ATP-grasp"/>
</dbReference>
<accession>A0ABV8HS80</accession>
<organism evidence="7 8">
    <name type="scientific">Streptomyces polygonati</name>
    <dbReference type="NCBI Taxonomy" id="1617087"/>
    <lineage>
        <taxon>Bacteria</taxon>
        <taxon>Bacillati</taxon>
        <taxon>Actinomycetota</taxon>
        <taxon>Actinomycetes</taxon>
        <taxon>Kitasatosporales</taxon>
        <taxon>Streptomycetaceae</taxon>
        <taxon>Streptomyces</taxon>
    </lineage>
</organism>
<dbReference type="SUPFAM" id="SSF51246">
    <property type="entry name" value="Rudiment single hybrid motif"/>
    <property type="match status" value="1"/>
</dbReference>
<gene>
    <name evidence="4 5" type="primary">purK</name>
    <name evidence="7" type="ORF">ACFO3J_20405</name>
</gene>
<dbReference type="Pfam" id="PF02222">
    <property type="entry name" value="ATP-grasp"/>
    <property type="match status" value="1"/>
</dbReference>
<dbReference type="NCBIfam" id="NF004679">
    <property type="entry name" value="PRK06019.1-5"/>
    <property type="match status" value="1"/>
</dbReference>
<keyword evidence="1 4" id="KW-0547">Nucleotide-binding</keyword>
<dbReference type="PROSITE" id="PS50975">
    <property type="entry name" value="ATP_GRASP"/>
    <property type="match status" value="1"/>
</dbReference>
<sequence>MTFPVVGMVGGGQLARMTHEAGIPLGIRFKILSDTPQDSAAQVVADVTVGDYRDLATLRAFAAGCDVITFDHEHVPTEHLRALEAEGVVLRPGADALVHAQDKGVMRTRLAAIGVPCPRNRIVTDAADVTRFADETGGFPVVLKTVRGGYDGKGVWIVRSEADAGQPFRAGVPVLAEEKVDFVRELAANVVRSPHGQAVAYPVVESVQVNGVCDTVIAPAPGLSEEMSARAQGLALTIARELGVIGHLAVELFETTDGRVLVNELAMRPHNSGHWTMDGAGTSQFANHLRAVLDLPLGDPRPRAPWTVMANVLGGDYPDMYPAYLHCMARDPGLKIHMYGKDVKPGRKVGHVNTYGDDLAEVRERARHAADYLRGTIDE</sequence>
<keyword evidence="4 5" id="KW-0436">Ligase</keyword>
<dbReference type="InterPro" id="IPR040686">
    <property type="entry name" value="PurK_C"/>
</dbReference>
<dbReference type="PANTHER" id="PTHR11609">
    <property type="entry name" value="PURINE BIOSYNTHESIS PROTEIN 6/7, PUR6/7"/>
    <property type="match status" value="1"/>
</dbReference>
<evidence type="ECO:0000256" key="1">
    <source>
        <dbReference type="ARBA" id="ARBA00022741"/>
    </source>
</evidence>
<evidence type="ECO:0000259" key="6">
    <source>
        <dbReference type="PROSITE" id="PS50975"/>
    </source>
</evidence>
<dbReference type="InterPro" id="IPR005875">
    <property type="entry name" value="PurK"/>
</dbReference>
<keyword evidence="2 4" id="KW-0658">Purine biosynthesis</keyword>
<evidence type="ECO:0000256" key="3">
    <source>
        <dbReference type="ARBA" id="ARBA00022840"/>
    </source>
</evidence>
<dbReference type="InterPro" id="IPR054350">
    <property type="entry name" value="PurT/PurK_preATP-grasp"/>
</dbReference>
<protein>
    <recommendedName>
        <fullName evidence="4 5">N5-carboxyaminoimidazole ribonucleotide synthase</fullName>
        <shortName evidence="4 5">N5-CAIR synthase</shortName>
        <ecNumber evidence="4 5">6.3.4.18</ecNumber>
    </recommendedName>
    <alternativeName>
        <fullName evidence="4 5">5-(carboxyamino)imidazole ribonucleotide synthetase</fullName>
    </alternativeName>
</protein>
<dbReference type="SUPFAM" id="SSF52440">
    <property type="entry name" value="PreATP-grasp domain"/>
    <property type="match status" value="1"/>
</dbReference>
<evidence type="ECO:0000256" key="2">
    <source>
        <dbReference type="ARBA" id="ARBA00022755"/>
    </source>
</evidence>
<feature type="binding site" evidence="4">
    <location>
        <begin position="177"/>
        <end position="180"/>
    </location>
    <ligand>
        <name>ATP</name>
        <dbReference type="ChEBI" id="CHEBI:30616"/>
    </ligand>
</feature>
<evidence type="ECO:0000313" key="7">
    <source>
        <dbReference type="EMBL" id="MFC4033823.1"/>
    </source>
</evidence>
<comment type="similarity">
    <text evidence="4 5">Belongs to the PurK/PurT family.</text>
</comment>
<comment type="caution">
    <text evidence="7">The sequence shown here is derived from an EMBL/GenBank/DDBJ whole genome shotgun (WGS) entry which is preliminary data.</text>
</comment>
<dbReference type="SUPFAM" id="SSF56059">
    <property type="entry name" value="Glutathione synthetase ATP-binding domain-like"/>
    <property type="match status" value="1"/>
</dbReference>
<dbReference type="Pfam" id="PF22660">
    <property type="entry name" value="RS_preATP-grasp-like"/>
    <property type="match status" value="1"/>
</dbReference>
<comment type="function">
    <text evidence="5">Catalyzes the ATP-dependent conversion of 5-aminoimidazole ribonucleotide (AIR) and HCO(3)- to N5-carboxyaminoimidazole ribonucleotide (N5-CAIR).</text>
</comment>
<dbReference type="Pfam" id="PF17769">
    <property type="entry name" value="PurK_C"/>
    <property type="match status" value="1"/>
</dbReference>
<comment type="catalytic activity">
    <reaction evidence="4 5">
        <text>5-amino-1-(5-phospho-beta-D-ribosyl)imidazole + hydrogencarbonate + ATP = 5-carboxyamino-1-(5-phospho-D-ribosyl)imidazole + ADP + phosphate + 2 H(+)</text>
        <dbReference type="Rhea" id="RHEA:19317"/>
        <dbReference type="ChEBI" id="CHEBI:15378"/>
        <dbReference type="ChEBI" id="CHEBI:17544"/>
        <dbReference type="ChEBI" id="CHEBI:30616"/>
        <dbReference type="ChEBI" id="CHEBI:43474"/>
        <dbReference type="ChEBI" id="CHEBI:58730"/>
        <dbReference type="ChEBI" id="CHEBI:137981"/>
        <dbReference type="ChEBI" id="CHEBI:456216"/>
        <dbReference type="EC" id="6.3.4.18"/>
    </reaction>
</comment>
<comment type="caution">
    <text evidence="4">Lacks conserved residue(s) required for the propagation of feature annotation.</text>
</comment>
<dbReference type="PANTHER" id="PTHR11609:SF5">
    <property type="entry name" value="PHOSPHORIBOSYLAMINOIMIDAZOLE CARBOXYLASE"/>
    <property type="match status" value="1"/>
</dbReference>
<dbReference type="Gene3D" id="3.40.50.20">
    <property type="match status" value="1"/>
</dbReference>
<dbReference type="HAMAP" id="MF_01928">
    <property type="entry name" value="PurK"/>
    <property type="match status" value="1"/>
</dbReference>
<dbReference type="NCBIfam" id="TIGR01161">
    <property type="entry name" value="purK"/>
    <property type="match status" value="1"/>
</dbReference>
<keyword evidence="8" id="KW-1185">Reference proteome</keyword>
<comment type="pathway">
    <text evidence="4 5">Purine metabolism; IMP biosynthesis via de novo pathway; 5-amino-1-(5-phospho-D-ribosyl)imidazole-4-carboxylate from 5-amino-1-(5-phospho-D-ribosyl)imidazole (N5-CAIR route): step 1/2.</text>
</comment>
<evidence type="ECO:0000256" key="4">
    <source>
        <dbReference type="HAMAP-Rule" id="MF_01928"/>
    </source>
</evidence>
<dbReference type="Gene3D" id="3.30.1490.20">
    <property type="entry name" value="ATP-grasp fold, A domain"/>
    <property type="match status" value="1"/>
</dbReference>